<keyword evidence="2" id="KW-1185">Reference proteome</keyword>
<dbReference type="EMBL" id="CAJPIN010016324">
    <property type="protein sequence ID" value="CAG2061561.1"/>
    <property type="molecule type" value="Genomic_DNA"/>
</dbReference>
<gene>
    <name evidence="1" type="ORF">TPAB3V08_LOCUS8515</name>
</gene>
<dbReference type="Proteomes" id="UP001153148">
    <property type="component" value="Unassembled WGS sequence"/>
</dbReference>
<accession>A0ABN7P365</accession>
<protein>
    <submittedName>
        <fullName evidence="1">Uncharacterized protein</fullName>
    </submittedName>
</protein>
<reference evidence="1" key="1">
    <citation type="submission" date="2021-03" db="EMBL/GenBank/DDBJ databases">
        <authorList>
            <person name="Tran Van P."/>
        </authorList>
    </citation>
    <scope>NUCLEOTIDE SEQUENCE</scope>
</reference>
<name>A0ABN7P365_TIMPD</name>
<evidence type="ECO:0000313" key="1">
    <source>
        <dbReference type="EMBL" id="CAG2061561.1"/>
    </source>
</evidence>
<evidence type="ECO:0000313" key="2">
    <source>
        <dbReference type="Proteomes" id="UP001153148"/>
    </source>
</evidence>
<organism evidence="1 2">
    <name type="scientific">Timema podura</name>
    <name type="common">Walking stick</name>
    <dbReference type="NCBI Taxonomy" id="61482"/>
    <lineage>
        <taxon>Eukaryota</taxon>
        <taxon>Metazoa</taxon>
        <taxon>Ecdysozoa</taxon>
        <taxon>Arthropoda</taxon>
        <taxon>Hexapoda</taxon>
        <taxon>Insecta</taxon>
        <taxon>Pterygota</taxon>
        <taxon>Neoptera</taxon>
        <taxon>Polyneoptera</taxon>
        <taxon>Phasmatodea</taxon>
        <taxon>Timematodea</taxon>
        <taxon>Timematoidea</taxon>
        <taxon>Timematidae</taxon>
        <taxon>Timema</taxon>
    </lineage>
</organism>
<sequence length="59" mass="7004">MFTDRASNLQPIEPRYTRTKLSSTDVTTTKIYWLNPARGLNHFEKEIVYRRMRCSLALI</sequence>
<proteinExistence type="predicted"/>
<comment type="caution">
    <text evidence="1">The sequence shown here is derived from an EMBL/GenBank/DDBJ whole genome shotgun (WGS) entry which is preliminary data.</text>
</comment>